<name>A0A9W9Z6C3_9CNID</name>
<keyword evidence="3" id="KW-1185">Reference proteome</keyword>
<proteinExistence type="predicted"/>
<dbReference type="Proteomes" id="UP001163046">
    <property type="component" value="Unassembled WGS sequence"/>
</dbReference>
<feature type="region of interest" description="Disordered" evidence="1">
    <location>
        <begin position="106"/>
        <end position="182"/>
    </location>
</feature>
<evidence type="ECO:0000313" key="3">
    <source>
        <dbReference type="Proteomes" id="UP001163046"/>
    </source>
</evidence>
<gene>
    <name evidence="2" type="ORF">OS493_038889</name>
</gene>
<dbReference type="EMBL" id="MU826480">
    <property type="protein sequence ID" value="KAJ7375786.1"/>
    <property type="molecule type" value="Genomic_DNA"/>
</dbReference>
<sequence>MESGESAKKSFWYKLWCERHTRLESKKTREKYADEIAAAVSQDRLITSGQCPNVKLSTSKIVIKRRKIITGTKTGGDRKTSPFYDELDSVLGCRDIVNFDHVEEAGTSAGATGDNDDEGLQQGSEQEKTKETKRKKSKTSGHDEPASAAFCETMDKLQAQGDRVNWSDGGHAKDPGTTGSGYGAVYDDIFAAIDAPSPRQKDD</sequence>
<protein>
    <submittedName>
        <fullName evidence="2">Uncharacterized protein</fullName>
    </submittedName>
</protein>
<organism evidence="2 3">
    <name type="scientific">Desmophyllum pertusum</name>
    <dbReference type="NCBI Taxonomy" id="174260"/>
    <lineage>
        <taxon>Eukaryota</taxon>
        <taxon>Metazoa</taxon>
        <taxon>Cnidaria</taxon>
        <taxon>Anthozoa</taxon>
        <taxon>Hexacorallia</taxon>
        <taxon>Scleractinia</taxon>
        <taxon>Caryophylliina</taxon>
        <taxon>Caryophylliidae</taxon>
        <taxon>Desmophyllum</taxon>
    </lineage>
</organism>
<evidence type="ECO:0000256" key="1">
    <source>
        <dbReference type="SAM" id="MobiDB-lite"/>
    </source>
</evidence>
<evidence type="ECO:0000313" key="2">
    <source>
        <dbReference type="EMBL" id="KAJ7375786.1"/>
    </source>
</evidence>
<dbReference type="AlphaFoldDB" id="A0A9W9Z6C3"/>
<comment type="caution">
    <text evidence="2">The sequence shown here is derived from an EMBL/GenBank/DDBJ whole genome shotgun (WGS) entry which is preliminary data.</text>
</comment>
<reference evidence="2" key="1">
    <citation type="submission" date="2023-01" db="EMBL/GenBank/DDBJ databases">
        <title>Genome assembly of the deep-sea coral Lophelia pertusa.</title>
        <authorList>
            <person name="Herrera S."/>
            <person name="Cordes E."/>
        </authorList>
    </citation>
    <scope>NUCLEOTIDE SEQUENCE</scope>
    <source>
        <strain evidence="2">USNM1676648</strain>
        <tissue evidence="2">Polyp</tissue>
    </source>
</reference>
<accession>A0A9W9Z6C3</accession>